<name>A0A1I6VS40_9RHOB</name>
<feature type="domain" description="Tetrapyrrole methylase" evidence="8">
    <location>
        <begin position="26"/>
        <end position="240"/>
    </location>
</feature>
<keyword evidence="10" id="KW-1185">Reference proteome</keyword>
<comment type="similarity">
    <text evidence="2 7">Belongs to the precorrin methyltransferase family.</text>
</comment>
<dbReference type="GO" id="GO:0032259">
    <property type="term" value="P:methylation"/>
    <property type="evidence" value="ECO:0007669"/>
    <property type="project" value="UniProtKB-KW"/>
</dbReference>
<keyword evidence="6" id="KW-0949">S-adenosyl-L-methionine</keyword>
<dbReference type="AlphaFoldDB" id="A0A1I6VS40"/>
<keyword evidence="5 9" id="KW-0808">Transferase</keyword>
<protein>
    <submittedName>
        <fullName evidence="9">Precorrin-2/cobalt-factor-2 C20-methyltransferase</fullName>
    </submittedName>
</protein>
<dbReference type="InterPro" id="IPR000878">
    <property type="entry name" value="4pyrrol_Mease"/>
</dbReference>
<dbReference type="InterPro" id="IPR012382">
    <property type="entry name" value="CobI/CbiL"/>
</dbReference>
<dbReference type="Pfam" id="PF00590">
    <property type="entry name" value="TP_methylase"/>
    <property type="match status" value="1"/>
</dbReference>
<dbReference type="Gene3D" id="3.30.950.10">
    <property type="entry name" value="Methyltransferase, Cobalt-precorrin-4 Transmethylase, Domain 2"/>
    <property type="match status" value="1"/>
</dbReference>
<evidence type="ECO:0000313" key="9">
    <source>
        <dbReference type="EMBL" id="SFT16552.1"/>
    </source>
</evidence>
<dbReference type="RefSeq" id="WP_092428732.1">
    <property type="nucleotide sequence ID" value="NZ_FNCL01000012.1"/>
</dbReference>
<evidence type="ECO:0000256" key="6">
    <source>
        <dbReference type="ARBA" id="ARBA00022691"/>
    </source>
</evidence>
<dbReference type="CDD" id="cd11645">
    <property type="entry name" value="Precorrin_2_C20_MT"/>
    <property type="match status" value="1"/>
</dbReference>
<dbReference type="EMBL" id="FOZW01000012">
    <property type="protein sequence ID" value="SFT16552.1"/>
    <property type="molecule type" value="Genomic_DNA"/>
</dbReference>
<dbReference type="PANTHER" id="PTHR43467:SF2">
    <property type="entry name" value="COBALT-PRECORRIN-2 C(20)-METHYLTRANSFERASE"/>
    <property type="match status" value="1"/>
</dbReference>
<gene>
    <name evidence="9" type="ORF">SAMN04488050_112185</name>
</gene>
<comment type="pathway">
    <text evidence="1">Cofactor biosynthesis; adenosylcobalamin biosynthesis.</text>
</comment>
<dbReference type="OrthoDB" id="9804789at2"/>
<dbReference type="UniPathway" id="UPA00148"/>
<sequence length="263" mass="28871">MNVQGEISAQAAAPVETPLEAKTRGTIWGVGLGPGDPELMSVRADRLLRNARHVAYFRKAGRPGQARRIVEGMLRADVIEIAMEYPVTTEIPLTDPRYNALLSAFYEDCTAKLRALSDAGHEVLVLAEGDPFFYGSFMHLFTRLKGHAPLQVVPAIPGMAAAWCATGLPITWGDDVMSTLMGTLPEDELVRQMRNADALVIMKIGRNIDKVRRALRAAGRFEDAWLVEHAAMPGQSVQRLSEAEGRVTPYFSIVLVHGQGRRP</sequence>
<dbReference type="GO" id="GO:0030788">
    <property type="term" value="F:precorrin-2 C20-methyltransferase activity"/>
    <property type="evidence" value="ECO:0007669"/>
    <property type="project" value="InterPro"/>
</dbReference>
<keyword evidence="4 9" id="KW-0489">Methyltransferase</keyword>
<keyword evidence="3" id="KW-0169">Cobalamin biosynthesis</keyword>
<evidence type="ECO:0000259" key="8">
    <source>
        <dbReference type="Pfam" id="PF00590"/>
    </source>
</evidence>
<dbReference type="PIRSF" id="PIRSF036427">
    <property type="entry name" value="Precrrn-2_mtase"/>
    <property type="match status" value="1"/>
</dbReference>
<dbReference type="SUPFAM" id="SSF53790">
    <property type="entry name" value="Tetrapyrrole methylase"/>
    <property type="match status" value="1"/>
</dbReference>
<dbReference type="Proteomes" id="UP000199392">
    <property type="component" value="Unassembled WGS sequence"/>
</dbReference>
<evidence type="ECO:0000256" key="1">
    <source>
        <dbReference type="ARBA" id="ARBA00004953"/>
    </source>
</evidence>
<dbReference type="InterPro" id="IPR014777">
    <property type="entry name" value="4pyrrole_Mease_sub1"/>
</dbReference>
<evidence type="ECO:0000256" key="3">
    <source>
        <dbReference type="ARBA" id="ARBA00022573"/>
    </source>
</evidence>
<dbReference type="InterPro" id="IPR014776">
    <property type="entry name" value="4pyrrole_Mease_sub2"/>
</dbReference>
<dbReference type="STRING" id="311180.SAMN04488050_112185"/>
<accession>A0A1I6VS40</accession>
<proteinExistence type="inferred from homology"/>
<evidence type="ECO:0000313" key="10">
    <source>
        <dbReference type="Proteomes" id="UP000199392"/>
    </source>
</evidence>
<dbReference type="Gene3D" id="3.40.1010.10">
    <property type="entry name" value="Cobalt-precorrin-4 Transmethylase, Domain 1"/>
    <property type="match status" value="1"/>
</dbReference>
<dbReference type="GO" id="GO:0009236">
    <property type="term" value="P:cobalamin biosynthetic process"/>
    <property type="evidence" value="ECO:0007669"/>
    <property type="project" value="UniProtKB-UniRule"/>
</dbReference>
<dbReference type="NCBIfam" id="TIGR01467">
    <property type="entry name" value="cobI_cbiL"/>
    <property type="match status" value="1"/>
</dbReference>
<reference evidence="10" key="1">
    <citation type="submission" date="2016-10" db="EMBL/GenBank/DDBJ databases">
        <authorList>
            <person name="Varghese N."/>
            <person name="Submissions S."/>
        </authorList>
    </citation>
    <scope>NUCLEOTIDE SEQUENCE [LARGE SCALE GENOMIC DNA]</scope>
    <source>
        <strain evidence="10">DSM 26894</strain>
    </source>
</reference>
<evidence type="ECO:0000256" key="7">
    <source>
        <dbReference type="PIRNR" id="PIRNR036427"/>
    </source>
</evidence>
<evidence type="ECO:0000256" key="4">
    <source>
        <dbReference type="ARBA" id="ARBA00022603"/>
    </source>
</evidence>
<evidence type="ECO:0000256" key="2">
    <source>
        <dbReference type="ARBA" id="ARBA00005879"/>
    </source>
</evidence>
<dbReference type="PANTHER" id="PTHR43467">
    <property type="entry name" value="COBALT-PRECORRIN-2 C(20)-METHYLTRANSFERASE"/>
    <property type="match status" value="1"/>
</dbReference>
<dbReference type="InterPro" id="IPR006364">
    <property type="entry name" value="CobI/CbiL/CobIJ_dom"/>
</dbReference>
<dbReference type="InterPro" id="IPR035996">
    <property type="entry name" value="4pyrrol_Methylase_sf"/>
</dbReference>
<evidence type="ECO:0000256" key="5">
    <source>
        <dbReference type="ARBA" id="ARBA00022679"/>
    </source>
</evidence>
<organism evidence="9 10">
    <name type="scientific">Alloyangia pacifica</name>
    <dbReference type="NCBI Taxonomy" id="311180"/>
    <lineage>
        <taxon>Bacteria</taxon>
        <taxon>Pseudomonadati</taxon>
        <taxon>Pseudomonadota</taxon>
        <taxon>Alphaproteobacteria</taxon>
        <taxon>Rhodobacterales</taxon>
        <taxon>Roseobacteraceae</taxon>
        <taxon>Alloyangia</taxon>
    </lineage>
</organism>